<evidence type="ECO:0000259" key="6">
    <source>
        <dbReference type="Pfam" id="PF01212"/>
    </source>
</evidence>
<dbReference type="EMBL" id="AAPV01000001">
    <property type="protein sequence ID" value="EAS84636.1"/>
    <property type="molecule type" value="Genomic_DNA"/>
</dbReference>
<accession>Q1V292</accession>
<comment type="function">
    <text evidence="5">Catalyzes the cleavage of L-allo-threonine and L-threonine to glycine and acetaldehyde.</text>
</comment>
<evidence type="ECO:0000256" key="2">
    <source>
        <dbReference type="ARBA" id="ARBA00006966"/>
    </source>
</evidence>
<evidence type="ECO:0000256" key="3">
    <source>
        <dbReference type="ARBA" id="ARBA00011881"/>
    </source>
</evidence>
<dbReference type="EC" id="4.1.2.48" evidence="5"/>
<dbReference type="GO" id="GO:0006567">
    <property type="term" value="P:L-threonine catabolic process"/>
    <property type="evidence" value="ECO:0007669"/>
    <property type="project" value="UniProtKB-UniRule"/>
</dbReference>
<dbReference type="RefSeq" id="WP_006997223.1">
    <property type="nucleotide sequence ID" value="NZ_CH724130.1"/>
</dbReference>
<dbReference type="InterPro" id="IPR001597">
    <property type="entry name" value="ArAA_b-elim_lyase/Thr_aldolase"/>
</dbReference>
<dbReference type="PANTHER" id="PTHR48097">
    <property type="entry name" value="L-THREONINE ALDOLASE-RELATED"/>
    <property type="match status" value="1"/>
</dbReference>
<evidence type="ECO:0000313" key="8">
    <source>
        <dbReference type="Proteomes" id="UP000005306"/>
    </source>
</evidence>
<dbReference type="HOGENOM" id="CLU_049619_0_0_5"/>
<feature type="domain" description="Aromatic amino acid beta-eliminating lyase/threonine aldolase" evidence="6">
    <location>
        <begin position="13"/>
        <end position="298"/>
    </location>
</feature>
<organism evidence="7 8">
    <name type="scientific">Pelagibacter ubique (strain HTCC1002)</name>
    <dbReference type="NCBI Taxonomy" id="314261"/>
    <lineage>
        <taxon>Bacteria</taxon>
        <taxon>Pseudomonadati</taxon>
        <taxon>Pseudomonadota</taxon>
        <taxon>Alphaproteobacteria</taxon>
        <taxon>Candidatus Pelagibacterales</taxon>
        <taxon>Candidatus Pelagibacteraceae</taxon>
        <taxon>Candidatus Pelagibacter</taxon>
    </lineage>
</organism>
<comment type="catalytic activity">
    <reaction evidence="5">
        <text>L-allo-threonine = acetaldehyde + glycine</text>
        <dbReference type="Rhea" id="RHEA:26209"/>
        <dbReference type="ChEBI" id="CHEBI:15343"/>
        <dbReference type="ChEBI" id="CHEBI:57305"/>
        <dbReference type="ChEBI" id="CHEBI:58585"/>
        <dbReference type="EC" id="4.1.2.48"/>
    </reaction>
</comment>
<gene>
    <name evidence="7" type="ORF">PU1002_02926</name>
</gene>
<protein>
    <recommendedName>
        <fullName evidence="5">L-threonine aldolase</fullName>
        <ecNumber evidence="5">4.1.2.48</ecNumber>
    </recommendedName>
</protein>
<dbReference type="AlphaFoldDB" id="Q1V292"/>
<reference evidence="7 8" key="1">
    <citation type="submission" date="2006-04" db="EMBL/GenBank/DDBJ databases">
        <authorList>
            <person name="Giovannoni S.J."/>
            <person name="Cho J.-C."/>
            <person name="Ferriera S."/>
            <person name="Johnson J."/>
            <person name="Kravitz S."/>
            <person name="Halpern A."/>
            <person name="Remington K."/>
            <person name="Beeson K."/>
            <person name="Tran B."/>
            <person name="Rogers Y.-H."/>
            <person name="Friedman R."/>
            <person name="Venter J.C."/>
        </authorList>
    </citation>
    <scope>NUCLEOTIDE SEQUENCE [LARGE SCALE GENOMIC DNA]</scope>
    <source>
        <strain evidence="7 8">HTCC1002</strain>
    </source>
</reference>
<dbReference type="InterPro" id="IPR015422">
    <property type="entry name" value="PyrdxlP-dep_Trfase_small"/>
</dbReference>
<dbReference type="PANTHER" id="PTHR48097:SF5">
    <property type="entry name" value="LOW SPECIFICITY L-THREONINE ALDOLASE"/>
    <property type="match status" value="1"/>
</dbReference>
<comment type="subunit">
    <text evidence="3">Homotetramer.</text>
</comment>
<keyword evidence="4 5" id="KW-0663">Pyridoxal phosphate</keyword>
<dbReference type="Pfam" id="PF01212">
    <property type="entry name" value="Beta_elim_lyase"/>
    <property type="match status" value="1"/>
</dbReference>
<comment type="caution">
    <text evidence="7">The sequence shown here is derived from an EMBL/GenBank/DDBJ whole genome shotgun (WGS) entry which is preliminary data.</text>
</comment>
<proteinExistence type="inferred from homology"/>
<name>Q1V292_PELU1</name>
<dbReference type="Gene3D" id="3.40.640.10">
    <property type="entry name" value="Type I PLP-dependent aspartate aminotransferase-like (Major domain)"/>
    <property type="match status" value="1"/>
</dbReference>
<evidence type="ECO:0000256" key="1">
    <source>
        <dbReference type="ARBA" id="ARBA00001933"/>
    </source>
</evidence>
<evidence type="ECO:0000256" key="5">
    <source>
        <dbReference type="PIRNR" id="PIRNR038940"/>
    </source>
</evidence>
<dbReference type="CDD" id="cd06502">
    <property type="entry name" value="TA_like"/>
    <property type="match status" value="1"/>
</dbReference>
<dbReference type="GO" id="GO:0008732">
    <property type="term" value="F:L-allo-threonine aldolase activity"/>
    <property type="evidence" value="ECO:0007669"/>
    <property type="project" value="RHEA"/>
</dbReference>
<dbReference type="SUPFAM" id="SSF53383">
    <property type="entry name" value="PLP-dependent transferases"/>
    <property type="match status" value="1"/>
</dbReference>
<dbReference type="InterPro" id="IPR026273">
    <property type="entry name" value="Low_specificity_L-TA_bact"/>
</dbReference>
<dbReference type="InterPro" id="IPR015421">
    <property type="entry name" value="PyrdxlP-dep_Trfase_major"/>
</dbReference>
<comment type="catalytic activity">
    <reaction evidence="5">
        <text>L-threonine = acetaldehyde + glycine</text>
        <dbReference type="Rhea" id="RHEA:19625"/>
        <dbReference type="ChEBI" id="CHEBI:15343"/>
        <dbReference type="ChEBI" id="CHEBI:57305"/>
        <dbReference type="ChEBI" id="CHEBI:57926"/>
        <dbReference type="EC" id="4.1.2.48"/>
    </reaction>
</comment>
<sequence length="350" mass="38283">MATVKTKRERIKFASDNVAGACPEVLDAVLKANDGDSTPYGNDQISADLQKKFSELFEKDVIVFPTASGTAANALALATMTPSYGNIYCHKLSHINTDECGAPEFYTGGGKLVTLNGINGKITPEELDKAITGKGIVHHTQPASVSITQVCETGEVYQLDEIKKISEITHKHNLNMHMDGARFANALTALNCTPAEMTWKSGIDVLSFGATKNGCLAAEAIIFFNKDLVGNIAFLMKRAGHLLSKMRFVSAQLDAYISNDVWLRNARHANKMGKKLSEGLAKHNSIKLAYPTEANEVFAKFPRNMIEHLNSEGYKMNEDELDGQAVRLVAAWNTQESDVDQLLETLKKSN</sequence>
<keyword evidence="5" id="KW-0456">Lyase</keyword>
<evidence type="ECO:0000256" key="4">
    <source>
        <dbReference type="ARBA" id="ARBA00022898"/>
    </source>
</evidence>
<dbReference type="Proteomes" id="UP000005306">
    <property type="component" value="Unassembled WGS sequence"/>
</dbReference>
<comment type="similarity">
    <text evidence="2 5">Belongs to the threonine aldolase family.</text>
</comment>
<comment type="cofactor">
    <cofactor evidence="1 5">
        <name>pyridoxal 5'-phosphate</name>
        <dbReference type="ChEBI" id="CHEBI:597326"/>
    </cofactor>
</comment>
<dbReference type="InterPro" id="IPR015424">
    <property type="entry name" value="PyrdxlP-dep_Trfase"/>
</dbReference>
<dbReference type="Gene3D" id="3.90.1150.10">
    <property type="entry name" value="Aspartate Aminotransferase, domain 1"/>
    <property type="match status" value="1"/>
</dbReference>
<evidence type="ECO:0000313" key="7">
    <source>
        <dbReference type="EMBL" id="EAS84636.1"/>
    </source>
</evidence>
<dbReference type="PIRSF" id="PIRSF038940">
    <property type="entry name" value="Low_specificity_LTA"/>
    <property type="match status" value="1"/>
</dbReference>